<keyword evidence="4" id="KW-0547">Nucleotide-binding</keyword>
<comment type="similarity">
    <text evidence="2">Belongs to the RecN family.</text>
</comment>
<organism evidence="11">
    <name type="scientific">bioreactor metagenome</name>
    <dbReference type="NCBI Taxonomy" id="1076179"/>
    <lineage>
        <taxon>unclassified sequences</taxon>
        <taxon>metagenomes</taxon>
        <taxon>ecological metagenomes</taxon>
    </lineage>
</organism>
<feature type="domain" description="RecF/RecN/SMC N-terminal" evidence="10">
    <location>
        <begin position="1"/>
        <end position="510"/>
    </location>
</feature>
<dbReference type="GO" id="GO:0009432">
    <property type="term" value="P:SOS response"/>
    <property type="evidence" value="ECO:0007669"/>
    <property type="project" value="TreeGrafter"/>
</dbReference>
<dbReference type="PIRSF" id="PIRSF003128">
    <property type="entry name" value="RecN"/>
    <property type="match status" value="1"/>
</dbReference>
<protein>
    <recommendedName>
        <fullName evidence="3">DNA repair protein RecN</fullName>
    </recommendedName>
    <alternativeName>
        <fullName evidence="8">Recombination protein N</fullName>
    </alternativeName>
</protein>
<dbReference type="NCBIfam" id="TIGR00634">
    <property type="entry name" value="recN"/>
    <property type="match status" value="1"/>
</dbReference>
<keyword evidence="7" id="KW-0234">DNA repair</keyword>
<name>A0A644W961_9ZZZZ</name>
<dbReference type="Gene3D" id="3.40.50.300">
    <property type="entry name" value="P-loop containing nucleotide triphosphate hydrolases"/>
    <property type="match status" value="2"/>
</dbReference>
<dbReference type="CDD" id="cd03241">
    <property type="entry name" value="ABC_RecN"/>
    <property type="match status" value="2"/>
</dbReference>
<comment type="function">
    <text evidence="1">May be involved in recombinational repair of damaged DNA.</text>
</comment>
<keyword evidence="6" id="KW-0067">ATP-binding</keyword>
<dbReference type="SUPFAM" id="SSF52540">
    <property type="entry name" value="P-loop containing nucleoside triphosphate hydrolases"/>
    <property type="match status" value="2"/>
</dbReference>
<evidence type="ECO:0000256" key="8">
    <source>
        <dbReference type="ARBA" id="ARBA00033408"/>
    </source>
</evidence>
<dbReference type="GO" id="GO:0005524">
    <property type="term" value="F:ATP binding"/>
    <property type="evidence" value="ECO:0007669"/>
    <property type="project" value="UniProtKB-KW"/>
</dbReference>
<evidence type="ECO:0000256" key="7">
    <source>
        <dbReference type="ARBA" id="ARBA00023204"/>
    </source>
</evidence>
<keyword evidence="9" id="KW-0175">Coiled coil</keyword>
<dbReference type="AlphaFoldDB" id="A0A644W961"/>
<evidence type="ECO:0000259" key="10">
    <source>
        <dbReference type="Pfam" id="PF02463"/>
    </source>
</evidence>
<evidence type="ECO:0000256" key="9">
    <source>
        <dbReference type="SAM" id="Coils"/>
    </source>
</evidence>
<dbReference type="GO" id="GO:0043590">
    <property type="term" value="C:bacterial nucleoid"/>
    <property type="evidence" value="ECO:0007669"/>
    <property type="project" value="TreeGrafter"/>
</dbReference>
<dbReference type="PANTHER" id="PTHR11059">
    <property type="entry name" value="DNA REPAIR PROTEIN RECN"/>
    <property type="match status" value="1"/>
</dbReference>
<evidence type="ECO:0000256" key="2">
    <source>
        <dbReference type="ARBA" id="ARBA00009441"/>
    </source>
</evidence>
<keyword evidence="5" id="KW-0227">DNA damage</keyword>
<dbReference type="PANTHER" id="PTHR11059:SF0">
    <property type="entry name" value="DNA REPAIR PROTEIN RECN"/>
    <property type="match status" value="1"/>
</dbReference>
<gene>
    <name evidence="11" type="primary">recN_15</name>
    <name evidence="11" type="ORF">SDC9_45317</name>
</gene>
<evidence type="ECO:0000256" key="6">
    <source>
        <dbReference type="ARBA" id="ARBA00022840"/>
    </source>
</evidence>
<dbReference type="Pfam" id="PF02463">
    <property type="entry name" value="SMC_N"/>
    <property type="match status" value="1"/>
</dbReference>
<dbReference type="InterPro" id="IPR004604">
    <property type="entry name" value="DNA_recomb/repair_RecN"/>
</dbReference>
<comment type="caution">
    <text evidence="11">The sequence shown here is derived from an EMBL/GenBank/DDBJ whole genome shotgun (WGS) entry which is preliminary data.</text>
</comment>
<dbReference type="EMBL" id="VSSQ01000647">
    <property type="protein sequence ID" value="MPL99102.1"/>
    <property type="molecule type" value="Genomic_DNA"/>
</dbReference>
<evidence type="ECO:0000256" key="5">
    <source>
        <dbReference type="ARBA" id="ARBA00022763"/>
    </source>
</evidence>
<dbReference type="GO" id="GO:0006310">
    <property type="term" value="P:DNA recombination"/>
    <property type="evidence" value="ECO:0007669"/>
    <property type="project" value="InterPro"/>
</dbReference>
<accession>A0A644W961</accession>
<proteinExistence type="inferred from homology"/>
<feature type="coiled-coil region" evidence="9">
    <location>
        <begin position="297"/>
        <end position="356"/>
    </location>
</feature>
<evidence type="ECO:0000256" key="4">
    <source>
        <dbReference type="ARBA" id="ARBA00022741"/>
    </source>
</evidence>
<evidence type="ECO:0000313" key="11">
    <source>
        <dbReference type="EMBL" id="MPL99102.1"/>
    </source>
</evidence>
<evidence type="ECO:0000256" key="3">
    <source>
        <dbReference type="ARBA" id="ARBA00021315"/>
    </source>
</evidence>
<dbReference type="InterPro" id="IPR027417">
    <property type="entry name" value="P-loop_NTPase"/>
</dbReference>
<evidence type="ECO:0000256" key="1">
    <source>
        <dbReference type="ARBA" id="ARBA00003618"/>
    </source>
</evidence>
<dbReference type="InterPro" id="IPR003395">
    <property type="entry name" value="RecF/RecN/SMC_N"/>
</dbReference>
<reference evidence="11" key="1">
    <citation type="submission" date="2019-08" db="EMBL/GenBank/DDBJ databases">
        <authorList>
            <person name="Kucharzyk K."/>
            <person name="Murdoch R.W."/>
            <person name="Higgins S."/>
            <person name="Loffler F."/>
        </authorList>
    </citation>
    <scope>NUCLEOTIDE SEQUENCE</scope>
</reference>
<dbReference type="FunFam" id="3.40.50.300:FF:000319">
    <property type="entry name" value="DNA repair protein RecN"/>
    <property type="match status" value="1"/>
</dbReference>
<dbReference type="GO" id="GO:0006281">
    <property type="term" value="P:DNA repair"/>
    <property type="evidence" value="ECO:0007669"/>
    <property type="project" value="UniProtKB-KW"/>
</dbReference>
<sequence>MLKSIFISNYALISTLEINFQPGLSVLTGETGAGKSIILGALSLILGQRADNKSIKKEEDKCVVEAVFDISAYKHLDDFFETNELDHDVYHCIIRRELTANGKSRAFINDTPVALTVLRDLTSRLIDIHSQHENLLLSNASYQLEVLDTVARNNELLQEYRESYLVWKADEKTLEKLKADSAKAASETDFIRFQFNQLQEAKLIPDEQQELEAEQETLSHIEEIKTELNKITGLLDGEQGSLLQLKESVAAMSKIAKFVTEGDTKLERIQAAYIDLKDLTQELILLQESLDYNPARLEETENRLSELYSLMQKFKVNSVEALIEKRDSFGTQLQHIDSFEEEIDRLEKKLAASFTHLQKYALLLTESRTSQIATVEQYMIQQLSQLGMPNIQFKIRLIPIQQYTENGIDQVEFLFSANKNREMQRVEEIASGGEISRLMLAIKSLIAGKSDLPTIIFDEIDTGVSGEIAHRMGEIMLQMSRTMQVITITHLPQIAAKGEHHFRVYKDDSGQQTETYIQRLSATERVDEIATMLSGKVRGEAAIQNARELLSNG</sequence>